<accession>D4LUI5</accession>
<dbReference type="HOGENOM" id="CLU_3096193_0_0_9"/>
<sequence>MQIKKGRENKRTKKKARIKSLQYNVNGPLTIGFVILNQGIGYNIFIRWMSY</sequence>
<organism evidence="2 3">
    <name type="scientific">Blautia obeum A2-162</name>
    <dbReference type="NCBI Taxonomy" id="657314"/>
    <lineage>
        <taxon>Bacteria</taxon>
        <taxon>Bacillati</taxon>
        <taxon>Bacillota</taxon>
        <taxon>Clostridia</taxon>
        <taxon>Lachnospirales</taxon>
        <taxon>Lachnospiraceae</taxon>
        <taxon>Blautia</taxon>
    </lineage>
</organism>
<dbReference type="Proteomes" id="UP000008955">
    <property type="component" value="Chromosome"/>
</dbReference>
<evidence type="ECO:0000256" key="1">
    <source>
        <dbReference type="SAM" id="Phobius"/>
    </source>
</evidence>
<proteinExistence type="predicted"/>
<keyword evidence="1" id="KW-0472">Membrane</keyword>
<evidence type="ECO:0000313" key="2">
    <source>
        <dbReference type="EMBL" id="CBL24443.1"/>
    </source>
</evidence>
<feature type="transmembrane region" description="Helical" evidence="1">
    <location>
        <begin position="21"/>
        <end position="45"/>
    </location>
</feature>
<reference evidence="2 3" key="1">
    <citation type="submission" date="2010-03" db="EMBL/GenBank/DDBJ databases">
        <title>The genome sequence of Ruminococcus obeum A2-162.</title>
        <authorList>
            <consortium name="metaHIT consortium -- http://www.metahit.eu/"/>
            <person name="Pajon A."/>
            <person name="Turner K."/>
            <person name="Parkhill J."/>
            <person name="Duncan S."/>
            <person name="Flint H."/>
        </authorList>
    </citation>
    <scope>NUCLEOTIDE SEQUENCE [LARGE SCALE GENOMIC DNA]</scope>
    <source>
        <strain evidence="2 3">A2-162</strain>
    </source>
</reference>
<name>D4LUI5_9FIRM</name>
<dbReference type="PATRIC" id="fig|657314.3.peg.3131"/>
<dbReference type="KEGG" id="rob:CK5_32350"/>
<dbReference type="AlphaFoldDB" id="D4LUI5"/>
<gene>
    <name evidence="2" type="ORF">CK5_32350</name>
</gene>
<evidence type="ECO:0000313" key="3">
    <source>
        <dbReference type="Proteomes" id="UP000008955"/>
    </source>
</evidence>
<dbReference type="EMBL" id="FP929054">
    <property type="protein sequence ID" value="CBL24443.1"/>
    <property type="molecule type" value="Genomic_DNA"/>
</dbReference>
<keyword evidence="3" id="KW-1185">Reference proteome</keyword>
<protein>
    <submittedName>
        <fullName evidence="2">Uncharacterized protein</fullName>
    </submittedName>
</protein>
<keyword evidence="1" id="KW-0812">Transmembrane</keyword>
<keyword evidence="1" id="KW-1133">Transmembrane helix</keyword>
<reference evidence="2 3" key="2">
    <citation type="submission" date="2010-03" db="EMBL/GenBank/DDBJ databases">
        <authorList>
            <person name="Pajon A."/>
        </authorList>
    </citation>
    <scope>NUCLEOTIDE SEQUENCE [LARGE SCALE GENOMIC DNA]</scope>
    <source>
        <strain evidence="2 3">A2-162</strain>
    </source>
</reference>